<gene>
    <name evidence="3" type="ORF">RDB_LOCUS82991</name>
</gene>
<accession>A0A8H3CQW8</accession>
<dbReference type="AlphaFoldDB" id="A0A8H3CQW8"/>
<protein>
    <recommendedName>
        <fullName evidence="2">Putative ER transporter 6TM N-terminal domain-containing protein</fullName>
    </recommendedName>
</protein>
<dbReference type="EMBL" id="CAJMWZ010004409">
    <property type="protein sequence ID" value="CAE6489454.1"/>
    <property type="molecule type" value="Genomic_DNA"/>
</dbReference>
<dbReference type="InterPro" id="IPR018823">
    <property type="entry name" value="ArAE_2_N"/>
</dbReference>
<dbReference type="Pfam" id="PF10337">
    <property type="entry name" value="ArAE_2_N"/>
    <property type="match status" value="1"/>
</dbReference>
<sequence>MLLPNLIKLTPDWTTRAVFRPRNWKLFLRCWISTWVCFILILPSKSLETMGSAYDLLDFYFISPPIDRISLSCFFACMACFLLPPNVTFQIYLFSIAIVLLGCLVGWAWGSIAMTVAFAARDKVSLGISVRQAQELIVNEPNPVASLQKMVFRGDFLDTWSTIIFGVFLRVGTFMFTVLCQSPQRGFRWNIW</sequence>
<evidence type="ECO:0000313" key="3">
    <source>
        <dbReference type="EMBL" id="CAE6489454.1"/>
    </source>
</evidence>
<evidence type="ECO:0000259" key="2">
    <source>
        <dbReference type="Pfam" id="PF10337"/>
    </source>
</evidence>
<name>A0A8H3CQW8_9AGAM</name>
<feature type="transmembrane region" description="Helical" evidence="1">
    <location>
        <begin position="91"/>
        <end position="120"/>
    </location>
</feature>
<keyword evidence="1" id="KW-1133">Transmembrane helix</keyword>
<dbReference type="Proteomes" id="UP000663850">
    <property type="component" value="Unassembled WGS sequence"/>
</dbReference>
<dbReference type="PANTHER" id="PTHR37994">
    <property type="entry name" value="ARAE_2_N DOMAIN-CONTAINING PROTEIN-RELATED"/>
    <property type="match status" value="1"/>
</dbReference>
<feature type="domain" description="Putative ER transporter 6TM N-terminal" evidence="2">
    <location>
        <begin position="60"/>
        <end position="178"/>
    </location>
</feature>
<feature type="transmembrane region" description="Helical" evidence="1">
    <location>
        <begin position="26"/>
        <end position="46"/>
    </location>
</feature>
<proteinExistence type="predicted"/>
<comment type="caution">
    <text evidence="3">The sequence shown here is derived from an EMBL/GenBank/DDBJ whole genome shotgun (WGS) entry which is preliminary data.</text>
</comment>
<organism evidence="3 4">
    <name type="scientific">Rhizoctonia solani</name>
    <dbReference type="NCBI Taxonomy" id="456999"/>
    <lineage>
        <taxon>Eukaryota</taxon>
        <taxon>Fungi</taxon>
        <taxon>Dikarya</taxon>
        <taxon>Basidiomycota</taxon>
        <taxon>Agaricomycotina</taxon>
        <taxon>Agaricomycetes</taxon>
        <taxon>Cantharellales</taxon>
        <taxon>Ceratobasidiaceae</taxon>
        <taxon>Rhizoctonia</taxon>
    </lineage>
</organism>
<feature type="transmembrane region" description="Helical" evidence="1">
    <location>
        <begin position="66"/>
        <end position="84"/>
    </location>
</feature>
<reference evidence="3" key="1">
    <citation type="submission" date="2021-01" db="EMBL/GenBank/DDBJ databases">
        <authorList>
            <person name="Kaushik A."/>
        </authorList>
    </citation>
    <scope>NUCLEOTIDE SEQUENCE</scope>
    <source>
        <strain evidence="3">Type strain: AG8-Rh-89/</strain>
    </source>
</reference>
<evidence type="ECO:0000256" key="1">
    <source>
        <dbReference type="SAM" id="Phobius"/>
    </source>
</evidence>
<keyword evidence="1" id="KW-0472">Membrane</keyword>
<evidence type="ECO:0000313" key="4">
    <source>
        <dbReference type="Proteomes" id="UP000663850"/>
    </source>
</evidence>
<dbReference type="PANTHER" id="PTHR37994:SF3">
    <property type="entry name" value="ER TRANSPORTER 6TM N-TERMINAL DOMAIN-CONTAINING PROTEIN"/>
    <property type="match status" value="1"/>
</dbReference>
<feature type="transmembrane region" description="Helical" evidence="1">
    <location>
        <begin position="160"/>
        <end position="180"/>
    </location>
</feature>
<keyword evidence="1" id="KW-0812">Transmembrane</keyword>